<comment type="subcellular location">
    <subcellularLocation>
        <location evidence="1">Cell membrane</location>
        <topology evidence="1">Multi-pass membrane protein</topology>
    </subcellularLocation>
</comment>
<gene>
    <name evidence="7" type="ORF">LCGC14_0796150</name>
</gene>
<reference evidence="7" key="1">
    <citation type="journal article" date="2015" name="Nature">
        <title>Complex archaea that bridge the gap between prokaryotes and eukaryotes.</title>
        <authorList>
            <person name="Spang A."/>
            <person name="Saw J.H."/>
            <person name="Jorgensen S.L."/>
            <person name="Zaremba-Niedzwiedzka K."/>
            <person name="Martijn J."/>
            <person name="Lind A.E."/>
            <person name="van Eijk R."/>
            <person name="Schleper C."/>
            <person name="Guy L."/>
            <person name="Ettema T.J."/>
        </authorList>
    </citation>
    <scope>NUCLEOTIDE SEQUENCE</scope>
</reference>
<dbReference type="EMBL" id="LAZR01002121">
    <property type="protein sequence ID" value="KKN34187.1"/>
    <property type="molecule type" value="Genomic_DNA"/>
</dbReference>
<keyword evidence="3 6" id="KW-0812">Transmembrane</keyword>
<feature type="transmembrane region" description="Helical" evidence="6">
    <location>
        <begin position="41"/>
        <end position="64"/>
    </location>
</feature>
<evidence type="ECO:0000256" key="5">
    <source>
        <dbReference type="ARBA" id="ARBA00023136"/>
    </source>
</evidence>
<proteinExistence type="predicted"/>
<feature type="transmembrane region" description="Helical" evidence="6">
    <location>
        <begin position="342"/>
        <end position="363"/>
    </location>
</feature>
<name>A0A0F9QAU2_9ZZZZ</name>
<accession>A0A0F9QAU2</accession>
<evidence type="ECO:0008006" key="8">
    <source>
        <dbReference type="Google" id="ProtNLM"/>
    </source>
</evidence>
<sequence length="508" mass="56727">MTSANRVIINTAISYGRMVLTVGVSLYSTRLILEALGNTDFGIFQLVGGLVAMLAFLKNTMATATQRFLSFYQGKNEAENQKSVFTNSLIMHIVIGLAIVLILASLEPILFERFLNIPESRTYAAKIVYRTVLASLFFSMVNVPFIGSLIAHENLLFVALINILEALLKLAIALILIDLDTNKLIVYGCLMAALDLITLLFYMGFCLKTYEECSLKAIKIDRGRIKELTSFAGWNLFGSLCSLGRNQGLAIVLNLFFGAVINAAYGIANQLSSQMNLFSVTMLRALNPQIMKSEGSNNRERMLRLSMIASKFGFFLAAIVAIPAIFEMTAILKFWLKEVPDYTVIFAQLILISILVNQLTIGLQSALQATGKIKLYQIVVGGLILMTLPVAYLFLEMGYPPYSVFVSYLLFEIIAVVLRLLIAKKITHLSIPEYMTRVFSKSLLPFTLLVGTCYYISNYWNMDYRFIITGIISSVVFISTIYLFGLCNDEKLLVIKFFNIAKGKLKNK</sequence>
<evidence type="ECO:0000256" key="6">
    <source>
        <dbReference type="SAM" id="Phobius"/>
    </source>
</evidence>
<keyword evidence="5 6" id="KW-0472">Membrane</keyword>
<evidence type="ECO:0000256" key="1">
    <source>
        <dbReference type="ARBA" id="ARBA00004651"/>
    </source>
</evidence>
<comment type="caution">
    <text evidence="7">The sequence shown here is derived from an EMBL/GenBank/DDBJ whole genome shotgun (WGS) entry which is preliminary data.</text>
</comment>
<evidence type="ECO:0000256" key="2">
    <source>
        <dbReference type="ARBA" id="ARBA00022475"/>
    </source>
</evidence>
<evidence type="ECO:0000256" key="4">
    <source>
        <dbReference type="ARBA" id="ARBA00022989"/>
    </source>
</evidence>
<keyword evidence="4 6" id="KW-1133">Transmembrane helix</keyword>
<feature type="transmembrane region" description="Helical" evidence="6">
    <location>
        <begin position="84"/>
        <end position="106"/>
    </location>
</feature>
<feature type="transmembrane region" description="Helical" evidence="6">
    <location>
        <begin position="375"/>
        <end position="395"/>
    </location>
</feature>
<feature type="transmembrane region" description="Helical" evidence="6">
    <location>
        <begin position="443"/>
        <end position="460"/>
    </location>
</feature>
<protein>
    <recommendedName>
        <fullName evidence="8">Polysaccharide biosynthesis protein C-terminal domain-containing protein</fullName>
    </recommendedName>
</protein>
<evidence type="ECO:0000256" key="3">
    <source>
        <dbReference type="ARBA" id="ARBA00022692"/>
    </source>
</evidence>
<feature type="transmembrane region" description="Helical" evidence="6">
    <location>
        <begin position="127"/>
        <end position="150"/>
    </location>
</feature>
<dbReference type="PANTHER" id="PTHR30250:SF26">
    <property type="entry name" value="PSMA PROTEIN"/>
    <property type="match status" value="1"/>
</dbReference>
<dbReference type="PANTHER" id="PTHR30250">
    <property type="entry name" value="PST FAMILY PREDICTED COLANIC ACID TRANSPORTER"/>
    <property type="match status" value="1"/>
</dbReference>
<evidence type="ECO:0000313" key="7">
    <source>
        <dbReference type="EMBL" id="KKN34187.1"/>
    </source>
</evidence>
<feature type="transmembrane region" description="Helical" evidence="6">
    <location>
        <begin position="248"/>
        <end position="268"/>
    </location>
</feature>
<dbReference type="InterPro" id="IPR050833">
    <property type="entry name" value="Poly_Biosynth_Transport"/>
</dbReference>
<feature type="transmembrane region" description="Helical" evidence="6">
    <location>
        <begin position="312"/>
        <end position="336"/>
    </location>
</feature>
<feature type="transmembrane region" description="Helical" evidence="6">
    <location>
        <begin position="184"/>
        <end position="205"/>
    </location>
</feature>
<feature type="transmembrane region" description="Helical" evidence="6">
    <location>
        <begin position="401"/>
        <end position="422"/>
    </location>
</feature>
<feature type="transmembrane region" description="Helical" evidence="6">
    <location>
        <begin position="466"/>
        <end position="487"/>
    </location>
</feature>
<keyword evidence="2" id="KW-1003">Cell membrane</keyword>
<organism evidence="7">
    <name type="scientific">marine sediment metagenome</name>
    <dbReference type="NCBI Taxonomy" id="412755"/>
    <lineage>
        <taxon>unclassified sequences</taxon>
        <taxon>metagenomes</taxon>
        <taxon>ecological metagenomes</taxon>
    </lineage>
</organism>
<dbReference type="AlphaFoldDB" id="A0A0F9QAU2"/>
<feature type="transmembrane region" description="Helical" evidence="6">
    <location>
        <begin position="156"/>
        <end position="177"/>
    </location>
</feature>
<dbReference type="GO" id="GO:0005886">
    <property type="term" value="C:plasma membrane"/>
    <property type="evidence" value="ECO:0007669"/>
    <property type="project" value="UniProtKB-SubCell"/>
</dbReference>
<dbReference type="CDD" id="cd12082">
    <property type="entry name" value="MATE_like"/>
    <property type="match status" value="1"/>
</dbReference>